<gene>
    <name evidence="6" type="primary">fixK_1</name>
    <name evidence="6" type="ORF">PSM7751_00582</name>
</gene>
<keyword evidence="7" id="KW-1185">Reference proteome</keyword>
<evidence type="ECO:0000259" key="5">
    <source>
        <dbReference type="PROSITE" id="PS51063"/>
    </source>
</evidence>
<evidence type="ECO:0000256" key="3">
    <source>
        <dbReference type="ARBA" id="ARBA00023163"/>
    </source>
</evidence>
<keyword evidence="2" id="KW-0238">DNA-binding</keyword>
<dbReference type="SUPFAM" id="SSF46785">
    <property type="entry name" value="Winged helix' DNA-binding domain"/>
    <property type="match status" value="1"/>
</dbReference>
<dbReference type="Pfam" id="PF00027">
    <property type="entry name" value="cNMP_binding"/>
    <property type="match status" value="1"/>
</dbReference>
<dbReference type="GO" id="GO:0003677">
    <property type="term" value="F:DNA binding"/>
    <property type="evidence" value="ECO:0007669"/>
    <property type="project" value="UniProtKB-KW"/>
</dbReference>
<dbReference type="CDD" id="cd00038">
    <property type="entry name" value="CAP_ED"/>
    <property type="match status" value="1"/>
</dbReference>
<dbReference type="SMART" id="SM00419">
    <property type="entry name" value="HTH_CRP"/>
    <property type="match status" value="1"/>
</dbReference>
<dbReference type="Proteomes" id="UP000193963">
    <property type="component" value="Unassembled WGS sequence"/>
</dbReference>
<reference evidence="6 7" key="1">
    <citation type="submission" date="2017-03" db="EMBL/GenBank/DDBJ databases">
        <authorList>
            <person name="Afonso C.L."/>
            <person name="Miller P.J."/>
            <person name="Scott M.A."/>
            <person name="Spackman E."/>
            <person name="Goraichik I."/>
            <person name="Dimitrov K.M."/>
            <person name="Suarez D.L."/>
            <person name="Swayne D.E."/>
        </authorList>
    </citation>
    <scope>NUCLEOTIDE SEQUENCE [LARGE SCALE GENOMIC DNA]</scope>
    <source>
        <strain evidence="6 7">CECT 7751</strain>
    </source>
</reference>
<sequence>MATDCRNCPLRPRPLFDDMSESELAFMRNFKTGELEVEAGAQLMMEGANAPHLYTALEGQGLRYKTLETGERQVINFVLPGDFIGLQAGVMNVMYHTVEATTRMRLCVFNRAALWSLFEEQPERAYDLTWLSAVEERFLGESLAMLGHMSAEQRIARAFLRLQDRGTALGMVKNREMPLPYRQQDLADALGLSLVHTNKTLKSMRERGLADWRGGSMKILDYSGLCELAEMEEDRSLTPRPLI</sequence>
<dbReference type="PROSITE" id="PS51063">
    <property type="entry name" value="HTH_CRP_2"/>
    <property type="match status" value="1"/>
</dbReference>
<organism evidence="6 7">
    <name type="scientific">Pseudooceanicola marinus</name>
    <dbReference type="NCBI Taxonomy" id="396013"/>
    <lineage>
        <taxon>Bacteria</taxon>
        <taxon>Pseudomonadati</taxon>
        <taxon>Pseudomonadota</taxon>
        <taxon>Alphaproteobacteria</taxon>
        <taxon>Rhodobacterales</taxon>
        <taxon>Paracoccaceae</taxon>
        <taxon>Pseudooceanicola</taxon>
    </lineage>
</organism>
<protein>
    <submittedName>
        <fullName evidence="6">Nitrogen fixation regulation protein FixK</fullName>
    </submittedName>
</protein>
<feature type="domain" description="Cyclic nucleotide-binding" evidence="4">
    <location>
        <begin position="15"/>
        <end position="85"/>
    </location>
</feature>
<dbReference type="SUPFAM" id="SSF51206">
    <property type="entry name" value="cAMP-binding domain-like"/>
    <property type="match status" value="1"/>
</dbReference>
<dbReference type="Gene3D" id="2.60.120.10">
    <property type="entry name" value="Jelly Rolls"/>
    <property type="match status" value="1"/>
</dbReference>
<evidence type="ECO:0000256" key="1">
    <source>
        <dbReference type="ARBA" id="ARBA00023015"/>
    </source>
</evidence>
<evidence type="ECO:0000259" key="4">
    <source>
        <dbReference type="PROSITE" id="PS50042"/>
    </source>
</evidence>
<feature type="domain" description="HTH crp-type" evidence="5">
    <location>
        <begin position="149"/>
        <end position="223"/>
    </location>
</feature>
<keyword evidence="1" id="KW-0805">Transcription regulation</keyword>
<evidence type="ECO:0000313" key="6">
    <source>
        <dbReference type="EMBL" id="SLN17823.1"/>
    </source>
</evidence>
<dbReference type="InterPro" id="IPR036390">
    <property type="entry name" value="WH_DNA-bd_sf"/>
</dbReference>
<dbReference type="InterPro" id="IPR012318">
    <property type="entry name" value="HTH_CRP"/>
</dbReference>
<name>A0A1X6YE34_9RHOB</name>
<dbReference type="GO" id="GO:0006355">
    <property type="term" value="P:regulation of DNA-templated transcription"/>
    <property type="evidence" value="ECO:0007669"/>
    <property type="project" value="InterPro"/>
</dbReference>
<dbReference type="PROSITE" id="PS50042">
    <property type="entry name" value="CNMP_BINDING_3"/>
    <property type="match status" value="1"/>
</dbReference>
<dbReference type="AlphaFoldDB" id="A0A1X6YE34"/>
<dbReference type="EMBL" id="FWFN01000001">
    <property type="protein sequence ID" value="SLN17823.1"/>
    <property type="molecule type" value="Genomic_DNA"/>
</dbReference>
<dbReference type="InterPro" id="IPR014710">
    <property type="entry name" value="RmlC-like_jellyroll"/>
</dbReference>
<dbReference type="InterPro" id="IPR000595">
    <property type="entry name" value="cNMP-bd_dom"/>
</dbReference>
<accession>A0A1X6YE34</accession>
<dbReference type="InterPro" id="IPR036388">
    <property type="entry name" value="WH-like_DNA-bd_sf"/>
</dbReference>
<proteinExistence type="predicted"/>
<dbReference type="OrthoDB" id="7584044at2"/>
<dbReference type="InterPro" id="IPR018490">
    <property type="entry name" value="cNMP-bd_dom_sf"/>
</dbReference>
<dbReference type="Gene3D" id="1.10.10.10">
    <property type="entry name" value="Winged helix-like DNA-binding domain superfamily/Winged helix DNA-binding domain"/>
    <property type="match status" value="1"/>
</dbReference>
<evidence type="ECO:0000256" key="2">
    <source>
        <dbReference type="ARBA" id="ARBA00023125"/>
    </source>
</evidence>
<dbReference type="Pfam" id="PF13545">
    <property type="entry name" value="HTH_Crp_2"/>
    <property type="match status" value="1"/>
</dbReference>
<evidence type="ECO:0000313" key="7">
    <source>
        <dbReference type="Proteomes" id="UP000193963"/>
    </source>
</evidence>
<dbReference type="RefSeq" id="WP_085886464.1">
    <property type="nucleotide sequence ID" value="NZ_FWFN01000001.1"/>
</dbReference>
<keyword evidence="3" id="KW-0804">Transcription</keyword>